<gene>
    <name evidence="1" type="ORF">HETSPECPRED_003585</name>
</gene>
<dbReference type="OrthoDB" id="1859733at2759"/>
<proteinExistence type="predicted"/>
<dbReference type="Pfam" id="PF11937">
    <property type="entry name" value="DUF3455"/>
    <property type="match status" value="1"/>
</dbReference>
<organism evidence="1 2">
    <name type="scientific">Heterodermia speciosa</name>
    <dbReference type="NCBI Taxonomy" id="116794"/>
    <lineage>
        <taxon>Eukaryota</taxon>
        <taxon>Fungi</taxon>
        <taxon>Dikarya</taxon>
        <taxon>Ascomycota</taxon>
        <taxon>Pezizomycotina</taxon>
        <taxon>Lecanoromycetes</taxon>
        <taxon>OSLEUM clade</taxon>
        <taxon>Lecanoromycetidae</taxon>
        <taxon>Caliciales</taxon>
        <taxon>Physciaceae</taxon>
        <taxon>Heterodermia</taxon>
    </lineage>
</organism>
<comment type="caution">
    <text evidence="1">The sequence shown here is derived from an EMBL/GenBank/DDBJ whole genome shotgun (WGS) entry which is preliminary data.</text>
</comment>
<keyword evidence="2" id="KW-1185">Reference proteome</keyword>
<dbReference type="AlphaFoldDB" id="A0A8H3IL91"/>
<dbReference type="EMBL" id="CAJPDS010000020">
    <property type="protein sequence ID" value="CAF9917769.1"/>
    <property type="molecule type" value="Genomic_DNA"/>
</dbReference>
<name>A0A8H3IL91_9LECA</name>
<sequence>MVSSIEARSTGRAARAARAATVDLSKYSPSLSNGSASLPAPTGMTLKALTLGRGTQNYTCSPGSTAAPVAIGAVAELIDITALLPLLPANEVTKILNELPGYLINYSFEQLENSSIPACGRHYFTKAGVPTFDLGKKGKLSGKKAAAIAAPGGKAVDWLQLTAVDPSTLRAAYRVQTVKGKPPKSCKGQPAAIEVQYAAQYWFYA</sequence>
<accession>A0A8H3IL91</accession>
<dbReference type="PANTHER" id="PTHR35567">
    <property type="entry name" value="MALATE DEHYDROGENASE (AFU_ORTHOLOGUE AFUA_2G13800)"/>
    <property type="match status" value="1"/>
</dbReference>
<evidence type="ECO:0000313" key="1">
    <source>
        <dbReference type="EMBL" id="CAF9917769.1"/>
    </source>
</evidence>
<dbReference type="PANTHER" id="PTHR35567:SF1">
    <property type="entry name" value="CONSERVED FUNGAL PROTEIN (AFU_ORTHOLOGUE AFUA_1G14230)"/>
    <property type="match status" value="1"/>
</dbReference>
<dbReference type="InterPro" id="IPR021851">
    <property type="entry name" value="DUF3455"/>
</dbReference>
<evidence type="ECO:0000313" key="2">
    <source>
        <dbReference type="Proteomes" id="UP000664521"/>
    </source>
</evidence>
<reference evidence="1" key="1">
    <citation type="submission" date="2021-03" db="EMBL/GenBank/DDBJ databases">
        <authorList>
            <person name="Tagirdzhanova G."/>
        </authorList>
    </citation>
    <scope>NUCLEOTIDE SEQUENCE</scope>
</reference>
<dbReference type="Proteomes" id="UP000664521">
    <property type="component" value="Unassembled WGS sequence"/>
</dbReference>
<protein>
    <submittedName>
        <fullName evidence="1">Uncharacterized protein</fullName>
    </submittedName>
</protein>